<evidence type="ECO:0000313" key="2">
    <source>
        <dbReference type="EMBL" id="MEO1781002.1"/>
    </source>
</evidence>
<comment type="caution">
    <text evidence="2">The sequence shown here is derived from an EMBL/GenBank/DDBJ whole genome shotgun (WGS) entry which is preliminary data.</text>
</comment>
<name>A0ABV0F1R7_9ENTE</name>
<keyword evidence="3" id="KW-1185">Reference proteome</keyword>
<evidence type="ECO:0000256" key="1">
    <source>
        <dbReference type="SAM" id="MobiDB-lite"/>
    </source>
</evidence>
<evidence type="ECO:0008006" key="4">
    <source>
        <dbReference type="Google" id="ProtNLM"/>
    </source>
</evidence>
<proteinExistence type="predicted"/>
<organism evidence="2 3">
    <name type="scientific">Enterococcus diestrammenae</name>
    <dbReference type="NCBI Taxonomy" id="1155073"/>
    <lineage>
        <taxon>Bacteria</taxon>
        <taxon>Bacillati</taxon>
        <taxon>Bacillota</taxon>
        <taxon>Bacilli</taxon>
        <taxon>Lactobacillales</taxon>
        <taxon>Enterococcaceae</taxon>
        <taxon>Enterococcus</taxon>
    </lineage>
</organism>
<feature type="compositionally biased region" description="Basic residues" evidence="1">
    <location>
        <begin position="144"/>
        <end position="155"/>
    </location>
</feature>
<accession>A0ABV0F1R7</accession>
<evidence type="ECO:0000313" key="3">
    <source>
        <dbReference type="Proteomes" id="UP001429357"/>
    </source>
</evidence>
<reference evidence="2" key="2">
    <citation type="submission" date="2024-02" db="EMBL/GenBank/DDBJ databases">
        <title>The Genome Sequence of Enterococcus diestrammenae JM9A.</title>
        <authorList>
            <person name="Earl A."/>
            <person name="Manson A."/>
            <person name="Gilmore M."/>
            <person name="Sanders J."/>
            <person name="Shea T."/>
            <person name="Howe W."/>
            <person name="Livny J."/>
            <person name="Cuomo C."/>
            <person name="Neafsey D."/>
            <person name="Birren B."/>
        </authorList>
    </citation>
    <scope>NUCLEOTIDE SEQUENCE</scope>
    <source>
        <strain evidence="2">JM9A</strain>
    </source>
</reference>
<dbReference type="EMBL" id="MAEI02000001">
    <property type="protein sequence ID" value="MEO1781002.1"/>
    <property type="molecule type" value="Genomic_DNA"/>
</dbReference>
<dbReference type="Proteomes" id="UP001429357">
    <property type="component" value="Unassembled WGS sequence"/>
</dbReference>
<gene>
    <name evidence="2" type="ORF">BAU18_000580</name>
</gene>
<feature type="region of interest" description="Disordered" evidence="1">
    <location>
        <begin position="130"/>
        <end position="155"/>
    </location>
</feature>
<reference evidence="2" key="1">
    <citation type="submission" date="2016-06" db="EMBL/GenBank/DDBJ databases">
        <authorList>
            <person name="Van Tyne D."/>
        </authorList>
    </citation>
    <scope>NUCLEOTIDE SEQUENCE</scope>
    <source>
        <strain evidence="2">JM9A</strain>
    </source>
</reference>
<sequence length="155" mass="17465">MAKLADYGIHVSDLSNTRKVIIQGHEFPVTFTLETMEYIADIYGGDYSEFENDMNAMLKKADGNITSRNLSPSDLKIMRAMIYGMLRTGGLDEDPATIFKFLGMNGDVLSAYAACMEIFSAQTFQVEDLKKSTTPQDFQSPKKGNQKNKRKKKRK</sequence>
<protein>
    <recommendedName>
        <fullName evidence="4">Phage protein</fullName>
    </recommendedName>
</protein>
<dbReference type="RefSeq" id="WP_161870626.1">
    <property type="nucleotide sequence ID" value="NZ_MAEI02000001.1"/>
</dbReference>